<dbReference type="EMBL" id="JAUESC010000001">
    <property type="protein sequence ID" value="KAK0607792.1"/>
    <property type="molecule type" value="Genomic_DNA"/>
</dbReference>
<dbReference type="PANTHER" id="PTHR36490">
    <property type="entry name" value="STRESS ENHANCED PROTEIN 2, CHLOROPLASTIC"/>
    <property type="match status" value="1"/>
</dbReference>
<keyword evidence="3" id="KW-1185">Reference proteome</keyword>
<dbReference type="AlphaFoldDB" id="A0AA39TD39"/>
<gene>
    <name evidence="2" type="ORF">LWI29_020609</name>
</gene>
<dbReference type="Proteomes" id="UP001168877">
    <property type="component" value="Unassembled WGS sequence"/>
</dbReference>
<reference evidence="2" key="1">
    <citation type="journal article" date="2022" name="Plant J.">
        <title>Strategies of tolerance reflected in two North American maple genomes.</title>
        <authorList>
            <person name="McEvoy S.L."/>
            <person name="Sezen U.U."/>
            <person name="Trouern-Trend A."/>
            <person name="McMahon S.M."/>
            <person name="Schaberg P.G."/>
            <person name="Yang J."/>
            <person name="Wegrzyn J.L."/>
            <person name="Swenson N.G."/>
        </authorList>
    </citation>
    <scope>NUCLEOTIDE SEQUENCE</scope>
    <source>
        <strain evidence="2">NS2018</strain>
    </source>
</reference>
<evidence type="ECO:0000256" key="1">
    <source>
        <dbReference type="SAM" id="MobiDB-lite"/>
    </source>
</evidence>
<protein>
    <submittedName>
        <fullName evidence="2">Uncharacterized protein</fullName>
    </submittedName>
</protein>
<sequence length="265" mass="29269">MSMSSEDKIIELLQDAIDSQPEIAQNFNDNMSPSWLDQSIETTFGRNLNNSYNQDWRMHQDFSMSYDETNGFEKPTSSCQPMFKPFEKEKKEWLKMATVARMIHCKLGRRRELVGSAGQAPRMRVGEASSSTSPSTEENGKTVLQPRLCTLRSYGSDKAAVIKTRRDGGGDDVSLPFFETLSEYIESSKESHEFEIISGRLAMMVFAATVGMEVVTGNSVESSLSAATLSLIHSSITLSMACSTKVISVIGLMNFEGTDGLSAHV</sequence>
<dbReference type="PANTHER" id="PTHR36490:SF1">
    <property type="entry name" value="STRESS ENHANCED PROTEIN 2, CHLOROPLASTIC"/>
    <property type="match status" value="1"/>
</dbReference>
<dbReference type="GO" id="GO:0071486">
    <property type="term" value="P:cellular response to high light intensity"/>
    <property type="evidence" value="ECO:0007669"/>
    <property type="project" value="InterPro"/>
</dbReference>
<evidence type="ECO:0000313" key="2">
    <source>
        <dbReference type="EMBL" id="KAK0607792.1"/>
    </source>
</evidence>
<accession>A0AA39TD39</accession>
<reference evidence="2" key="2">
    <citation type="submission" date="2023-06" db="EMBL/GenBank/DDBJ databases">
        <authorList>
            <person name="Swenson N.G."/>
            <person name="Wegrzyn J.L."/>
            <person name="Mcevoy S.L."/>
        </authorList>
    </citation>
    <scope>NUCLEOTIDE SEQUENCE</scope>
    <source>
        <strain evidence="2">NS2018</strain>
        <tissue evidence="2">Leaf</tissue>
    </source>
</reference>
<name>A0AA39TD39_ACESA</name>
<organism evidence="2 3">
    <name type="scientific">Acer saccharum</name>
    <name type="common">Sugar maple</name>
    <dbReference type="NCBI Taxonomy" id="4024"/>
    <lineage>
        <taxon>Eukaryota</taxon>
        <taxon>Viridiplantae</taxon>
        <taxon>Streptophyta</taxon>
        <taxon>Embryophyta</taxon>
        <taxon>Tracheophyta</taxon>
        <taxon>Spermatophyta</taxon>
        <taxon>Magnoliopsida</taxon>
        <taxon>eudicotyledons</taxon>
        <taxon>Gunneridae</taxon>
        <taxon>Pentapetalae</taxon>
        <taxon>rosids</taxon>
        <taxon>malvids</taxon>
        <taxon>Sapindales</taxon>
        <taxon>Sapindaceae</taxon>
        <taxon>Hippocastanoideae</taxon>
        <taxon>Acereae</taxon>
        <taxon>Acer</taxon>
    </lineage>
</organism>
<proteinExistence type="predicted"/>
<comment type="caution">
    <text evidence="2">The sequence shown here is derived from an EMBL/GenBank/DDBJ whole genome shotgun (WGS) entry which is preliminary data.</text>
</comment>
<dbReference type="InterPro" id="IPR044971">
    <property type="entry name" value="SEP2"/>
</dbReference>
<feature type="region of interest" description="Disordered" evidence="1">
    <location>
        <begin position="114"/>
        <end position="141"/>
    </location>
</feature>
<evidence type="ECO:0000313" key="3">
    <source>
        <dbReference type="Proteomes" id="UP001168877"/>
    </source>
</evidence>